<organism evidence="4 5">
    <name type="scientific">Actinoplanes sandaracinus</name>
    <dbReference type="NCBI Taxonomy" id="3045177"/>
    <lineage>
        <taxon>Bacteria</taxon>
        <taxon>Bacillati</taxon>
        <taxon>Actinomycetota</taxon>
        <taxon>Actinomycetes</taxon>
        <taxon>Micromonosporales</taxon>
        <taxon>Micromonosporaceae</taxon>
        <taxon>Actinoplanes</taxon>
    </lineage>
</organism>
<dbReference type="InterPro" id="IPR002711">
    <property type="entry name" value="HNH"/>
</dbReference>
<evidence type="ECO:0000259" key="3">
    <source>
        <dbReference type="SMART" id="SM00507"/>
    </source>
</evidence>
<dbReference type="EMBL" id="JASCTH010000001">
    <property type="protein sequence ID" value="MDI6097163.1"/>
    <property type="molecule type" value="Genomic_DNA"/>
</dbReference>
<feature type="domain" description="HNH nuclease" evidence="3">
    <location>
        <begin position="313"/>
        <end position="365"/>
    </location>
</feature>
<feature type="compositionally biased region" description="Basic residues" evidence="2">
    <location>
        <begin position="401"/>
        <end position="412"/>
    </location>
</feature>
<evidence type="ECO:0000256" key="1">
    <source>
        <dbReference type="ARBA" id="ARBA00023450"/>
    </source>
</evidence>
<accession>A0ABT6WBR6</accession>
<dbReference type="SMART" id="SM00507">
    <property type="entry name" value="HNHc"/>
    <property type="match status" value="1"/>
</dbReference>
<dbReference type="RefSeq" id="WP_282756401.1">
    <property type="nucleotide sequence ID" value="NZ_JASCTH010000001.1"/>
</dbReference>
<name>A0ABT6WBR6_9ACTN</name>
<dbReference type="Proteomes" id="UP001241758">
    <property type="component" value="Unassembled WGS sequence"/>
</dbReference>
<evidence type="ECO:0000313" key="4">
    <source>
        <dbReference type="EMBL" id="MDI6097163.1"/>
    </source>
</evidence>
<evidence type="ECO:0000256" key="2">
    <source>
        <dbReference type="SAM" id="MobiDB-lite"/>
    </source>
</evidence>
<dbReference type="CDD" id="cd00085">
    <property type="entry name" value="HNHc"/>
    <property type="match status" value="1"/>
</dbReference>
<comment type="caution">
    <text evidence="4">The sequence shown here is derived from an EMBL/GenBank/DDBJ whole genome shotgun (WGS) entry which is preliminary data.</text>
</comment>
<feature type="region of interest" description="Disordered" evidence="2">
    <location>
        <begin position="388"/>
        <end position="412"/>
    </location>
</feature>
<dbReference type="InterPro" id="IPR003615">
    <property type="entry name" value="HNH_nuc"/>
</dbReference>
<reference evidence="4 5" key="1">
    <citation type="submission" date="2023-05" db="EMBL/GenBank/DDBJ databases">
        <title>Actinoplanes sp. NEAU-A12 genome sequencing.</title>
        <authorList>
            <person name="Wang Z.-S."/>
        </authorList>
    </citation>
    <scope>NUCLEOTIDE SEQUENCE [LARGE SCALE GENOMIC DNA]</scope>
    <source>
        <strain evidence="4 5">NEAU-A12</strain>
    </source>
</reference>
<dbReference type="Pfam" id="PF01844">
    <property type="entry name" value="HNH"/>
    <property type="match status" value="1"/>
</dbReference>
<protein>
    <submittedName>
        <fullName evidence="4">DUF222 domain-containing protein</fullName>
    </submittedName>
</protein>
<comment type="similarity">
    <text evidence="1">Belongs to the Rv1128c/1148c/1588c/1702c/1945/3466 family.</text>
</comment>
<dbReference type="Pfam" id="PF02720">
    <property type="entry name" value="DUF222"/>
    <property type="match status" value="1"/>
</dbReference>
<proteinExistence type="inferred from homology"/>
<dbReference type="InterPro" id="IPR003870">
    <property type="entry name" value="DUF222"/>
</dbReference>
<keyword evidence="5" id="KW-1185">Reference proteome</keyword>
<gene>
    <name evidence="4" type="ORF">QLQ12_00885</name>
</gene>
<evidence type="ECO:0000313" key="5">
    <source>
        <dbReference type="Proteomes" id="UP001241758"/>
    </source>
</evidence>
<sequence>MRMTPLSQAELLDFLDDVHAAQQTLHAAVLHAVREVERRGIPAGQRAPSLRAWLRGRLRISTKAALRLAEQATLVDRDPSLDAAVIAGTVNAEQLATIAAALAVLPASVGPQVRDQAGEVLAGWAPSLGPAALRIAGRRILDHVAPELAEAEEERWLRGSERQAHEQRTLTLSPIGDGRVRVRGILDSEAAAIVTAALDPLCKPDAAATEIAGTGETRTPGQRRADALTEVCRIALTGGRLPDNGGDRPQIAITVSYDALRNQLRAGHLDNGEPVSAETVRRLACDARILPIVLGGKGQILDTGRTRRLATGSIRLALNARDGGCVFPGCDRPPRWCDAHHIISWTLGGPTDLANLALLCGFHHRVIHDDTGWQIRLADDGHPEFLPPAWLDPDRQPRRNEYHHRPRPHLRT</sequence>
<dbReference type="Gene3D" id="1.10.30.50">
    <property type="match status" value="1"/>
</dbReference>